<evidence type="ECO:0000313" key="1">
    <source>
        <dbReference type="EMBL" id="GAA5137513.1"/>
    </source>
</evidence>
<dbReference type="Proteomes" id="UP001499852">
    <property type="component" value="Unassembled WGS sequence"/>
</dbReference>
<organism evidence="1 2">
    <name type="scientific">Prosthecobacter algae</name>
    <dbReference type="NCBI Taxonomy" id="1144682"/>
    <lineage>
        <taxon>Bacteria</taxon>
        <taxon>Pseudomonadati</taxon>
        <taxon>Verrucomicrobiota</taxon>
        <taxon>Verrucomicrobiia</taxon>
        <taxon>Verrucomicrobiales</taxon>
        <taxon>Verrucomicrobiaceae</taxon>
        <taxon>Prosthecobacter</taxon>
    </lineage>
</organism>
<proteinExistence type="predicted"/>
<accession>A0ABP9NZ36</accession>
<evidence type="ECO:0000313" key="2">
    <source>
        <dbReference type="Proteomes" id="UP001499852"/>
    </source>
</evidence>
<comment type="caution">
    <text evidence="1">The sequence shown here is derived from an EMBL/GenBank/DDBJ whole genome shotgun (WGS) entry which is preliminary data.</text>
</comment>
<reference evidence="2" key="1">
    <citation type="journal article" date="2019" name="Int. J. Syst. Evol. Microbiol.">
        <title>The Global Catalogue of Microorganisms (GCM) 10K type strain sequencing project: providing services to taxonomists for standard genome sequencing and annotation.</title>
        <authorList>
            <consortium name="The Broad Institute Genomics Platform"/>
            <consortium name="The Broad Institute Genome Sequencing Center for Infectious Disease"/>
            <person name="Wu L."/>
            <person name="Ma J."/>
        </authorList>
    </citation>
    <scope>NUCLEOTIDE SEQUENCE [LARGE SCALE GENOMIC DNA]</scope>
    <source>
        <strain evidence="2">JCM 18053</strain>
    </source>
</reference>
<name>A0ABP9NZ36_9BACT</name>
<evidence type="ECO:0008006" key="3">
    <source>
        <dbReference type="Google" id="ProtNLM"/>
    </source>
</evidence>
<keyword evidence="2" id="KW-1185">Reference proteome</keyword>
<dbReference type="EMBL" id="BAABIA010000003">
    <property type="protein sequence ID" value="GAA5137513.1"/>
    <property type="molecule type" value="Genomic_DNA"/>
</dbReference>
<sequence>MNLEKFLDELEAEELSRVGPLDVKSLVDQAREKGLVMGGEAQARKLTNIEARGILTAINGRKLKALPNGCPLVKALPIDKTGGELVTNLAGVQTRWMDVSPEMARLWLLNNFNNRKVSMDTVRSYAREMVNNKWIPTHQGIAFNSRDELIDGQHRLMAIEMSGETVRMLVTFGLPTRVENTRMTGMDAVDRGKTRTVADQLKIQHGLKGGSILAGICARLAGICSPERTRRLTVGEVLDIHEAFEEAVDWVIANRPKAHGLKQVGVLAGFAFALAVDGTDGAVAEMFDQLVTGTAPEGSVITLLYRFLTSPDAILLTRGNDRALAELVLQSIWLQERGQIVSELVQDTQGIEVWRSRQPDRVKRIANMFLLPSMEAA</sequence>
<dbReference type="RefSeq" id="WP_345735699.1">
    <property type="nucleotide sequence ID" value="NZ_BAABIA010000003.1"/>
</dbReference>
<protein>
    <recommendedName>
        <fullName evidence="3">DGQHR domain-containing protein</fullName>
    </recommendedName>
</protein>
<gene>
    <name evidence="1" type="ORF">GCM10023213_14380</name>
</gene>